<evidence type="ECO:0000256" key="1">
    <source>
        <dbReference type="ARBA" id="ARBA00010074"/>
    </source>
</evidence>
<dbReference type="EMBL" id="AP021889">
    <property type="protein sequence ID" value="BBP45673.1"/>
    <property type="molecule type" value="Genomic_DNA"/>
</dbReference>
<dbReference type="Pfam" id="PF05164">
    <property type="entry name" value="ZapA"/>
    <property type="match status" value="1"/>
</dbReference>
<dbReference type="SUPFAM" id="SSF102829">
    <property type="entry name" value="Cell division protein ZapA-like"/>
    <property type="match status" value="1"/>
</dbReference>
<dbReference type="Gene3D" id="3.30.160.880">
    <property type="entry name" value="Cell division protein ZapA protomer, N-terminal domain"/>
    <property type="match status" value="1"/>
</dbReference>
<comment type="similarity">
    <text evidence="1">Belongs to the ZapA family. Type 1 subfamily.</text>
</comment>
<dbReference type="InterPro" id="IPR042233">
    <property type="entry name" value="Cell_div_ZapA_N"/>
</dbReference>
<evidence type="ECO:0000313" key="4">
    <source>
        <dbReference type="Proteomes" id="UP000501726"/>
    </source>
</evidence>
<keyword evidence="4" id="KW-1185">Reference proteome</keyword>
<dbReference type="InterPro" id="IPR007838">
    <property type="entry name" value="Cell_div_ZapA-like"/>
</dbReference>
<reference evidence="4" key="1">
    <citation type="submission" date="2019-11" db="EMBL/GenBank/DDBJ databases">
        <title>Isolation and characterization of two novel species in the genus Thiomicrorhabdus.</title>
        <authorList>
            <person name="Mochizuki J."/>
            <person name="Kojima H."/>
            <person name="Fukui M."/>
        </authorList>
    </citation>
    <scope>NUCLEOTIDE SEQUENCE [LARGE SCALE GENOMIC DNA]</scope>
    <source>
        <strain evidence="4">aks77</strain>
    </source>
</reference>
<proteinExistence type="inferred from homology"/>
<dbReference type="RefSeq" id="WP_173271580.1">
    <property type="nucleotide sequence ID" value="NZ_AP021889.1"/>
</dbReference>
<dbReference type="Proteomes" id="UP000501726">
    <property type="component" value="Chromosome"/>
</dbReference>
<dbReference type="AlphaFoldDB" id="A0A6F8PU55"/>
<dbReference type="InterPro" id="IPR036192">
    <property type="entry name" value="Cell_div_ZapA-like_sf"/>
</dbReference>
<evidence type="ECO:0000313" key="3">
    <source>
        <dbReference type="EMBL" id="BBP45673.1"/>
    </source>
</evidence>
<sequence>MIEINMMGHRFKFQCEDDERTRLVEAANMVETQMLKLPKESRNERNLLMVSINIAYELLQLKDEAYHNASDMKAKIDAIHAILTNAIEQQTQQSSTETSVN</sequence>
<evidence type="ECO:0000256" key="2">
    <source>
        <dbReference type="ARBA" id="ARBA00023054"/>
    </source>
</evidence>
<organism evidence="3 4">
    <name type="scientific">Thiosulfatimonas sediminis</name>
    <dbReference type="NCBI Taxonomy" id="2675054"/>
    <lineage>
        <taxon>Bacteria</taxon>
        <taxon>Pseudomonadati</taxon>
        <taxon>Pseudomonadota</taxon>
        <taxon>Gammaproteobacteria</taxon>
        <taxon>Thiotrichales</taxon>
        <taxon>Piscirickettsiaceae</taxon>
        <taxon>Thiosulfatimonas</taxon>
    </lineage>
</organism>
<protein>
    <submittedName>
        <fullName evidence="3">Uncharacterized protein</fullName>
    </submittedName>
</protein>
<dbReference type="KEGG" id="tse:THMIRHAS_10460"/>
<keyword evidence="2" id="KW-0175">Coiled coil</keyword>
<gene>
    <name evidence="3" type="ORF">THMIRHAS_10460</name>
</gene>
<name>A0A6F8PU55_9GAMM</name>
<accession>A0A6F8PU55</accession>